<evidence type="ECO:0000256" key="1">
    <source>
        <dbReference type="SAM" id="Phobius"/>
    </source>
</evidence>
<dbReference type="NCBIfam" id="NF037970">
    <property type="entry name" value="vanZ_1"/>
    <property type="match status" value="1"/>
</dbReference>
<dbReference type="EMBL" id="BMPG01000001">
    <property type="protein sequence ID" value="GGL49971.1"/>
    <property type="molecule type" value="Genomic_DNA"/>
</dbReference>
<evidence type="ECO:0008006" key="4">
    <source>
        <dbReference type="Google" id="ProtNLM"/>
    </source>
</evidence>
<dbReference type="PANTHER" id="PTHR28008">
    <property type="entry name" value="DOMAIN PROTEIN, PUTATIVE (AFU_ORTHOLOGUE AFUA_3G10980)-RELATED"/>
    <property type="match status" value="1"/>
</dbReference>
<evidence type="ECO:0000313" key="3">
    <source>
        <dbReference type="Proteomes" id="UP000607197"/>
    </source>
</evidence>
<dbReference type="RefSeq" id="WP_188975527.1">
    <property type="nucleotide sequence ID" value="NZ_BMPG01000001.1"/>
</dbReference>
<comment type="caution">
    <text evidence="2">The sequence shown here is derived from an EMBL/GenBank/DDBJ whole genome shotgun (WGS) entry which is preliminary data.</text>
</comment>
<reference evidence="2" key="2">
    <citation type="submission" date="2020-09" db="EMBL/GenBank/DDBJ databases">
        <authorList>
            <person name="Sun Q."/>
            <person name="Ohkuma M."/>
        </authorList>
    </citation>
    <scope>NUCLEOTIDE SEQUENCE</scope>
    <source>
        <strain evidence="2">JCM 19596</strain>
    </source>
</reference>
<keyword evidence="1" id="KW-0472">Membrane</keyword>
<feature type="transmembrane region" description="Helical" evidence="1">
    <location>
        <begin position="96"/>
        <end position="116"/>
    </location>
</feature>
<feature type="transmembrane region" description="Helical" evidence="1">
    <location>
        <begin position="67"/>
        <end position="90"/>
    </location>
</feature>
<name>A0A830FFI7_9EURY</name>
<sequence length="131" mass="13372">MDRRLRWLPALAVAAVVLAASVSSGAPQGPELGPLGLVGFDKYLHALAYVALGGALGFALGTRRTWLAVLLAVGVATAYGGAIEIVQGVVGRDASLYDWAADALGAVVGALLAAALDPWLARIRPKGDPEN</sequence>
<reference evidence="2" key="1">
    <citation type="journal article" date="2014" name="Int. J. Syst. Evol. Microbiol.">
        <title>Complete genome sequence of Corynebacterium casei LMG S-19264T (=DSM 44701T), isolated from a smear-ripened cheese.</title>
        <authorList>
            <consortium name="US DOE Joint Genome Institute (JGI-PGF)"/>
            <person name="Walter F."/>
            <person name="Albersmeier A."/>
            <person name="Kalinowski J."/>
            <person name="Ruckert C."/>
        </authorList>
    </citation>
    <scope>NUCLEOTIDE SEQUENCE</scope>
    <source>
        <strain evidence="2">JCM 19596</strain>
    </source>
</reference>
<accession>A0A830FFI7</accession>
<keyword evidence="3" id="KW-1185">Reference proteome</keyword>
<feature type="transmembrane region" description="Helical" evidence="1">
    <location>
        <begin position="43"/>
        <end position="60"/>
    </location>
</feature>
<dbReference type="Proteomes" id="UP000607197">
    <property type="component" value="Unassembled WGS sequence"/>
</dbReference>
<gene>
    <name evidence="2" type="ORF">GCM10009039_05150</name>
</gene>
<organism evidence="2 3">
    <name type="scientific">Halocalculus aciditolerans</name>
    <dbReference type="NCBI Taxonomy" id="1383812"/>
    <lineage>
        <taxon>Archaea</taxon>
        <taxon>Methanobacteriati</taxon>
        <taxon>Methanobacteriota</taxon>
        <taxon>Stenosarchaea group</taxon>
        <taxon>Halobacteria</taxon>
        <taxon>Halobacteriales</taxon>
        <taxon>Halobacteriaceae</taxon>
        <taxon>Halocalculus</taxon>
    </lineage>
</organism>
<proteinExistence type="predicted"/>
<protein>
    <recommendedName>
        <fullName evidence="4">VanZ family protein</fullName>
    </recommendedName>
</protein>
<keyword evidence="1" id="KW-0812">Transmembrane</keyword>
<dbReference type="PANTHER" id="PTHR28008:SF1">
    <property type="entry name" value="DOMAIN PROTEIN, PUTATIVE (AFU_ORTHOLOGUE AFUA_3G10980)-RELATED"/>
    <property type="match status" value="1"/>
</dbReference>
<dbReference type="AlphaFoldDB" id="A0A830FFI7"/>
<keyword evidence="1" id="KW-1133">Transmembrane helix</keyword>
<evidence type="ECO:0000313" key="2">
    <source>
        <dbReference type="EMBL" id="GGL49971.1"/>
    </source>
</evidence>